<dbReference type="InterPro" id="IPR023198">
    <property type="entry name" value="PGP-like_dom2"/>
</dbReference>
<dbReference type="RefSeq" id="WP_324667768.1">
    <property type="nucleotide sequence ID" value="NZ_CP141614.1"/>
</dbReference>
<proteinExistence type="predicted"/>
<dbReference type="InterPro" id="IPR036412">
    <property type="entry name" value="HAD-like_sf"/>
</dbReference>
<evidence type="ECO:0000313" key="2">
    <source>
        <dbReference type="EMBL" id="WRP13523.1"/>
    </source>
</evidence>
<accession>A0ABZ1BLX3</accession>
<name>A0ABZ1BLX3_9FIRM</name>
<gene>
    <name evidence="2" type="ORF">VLY81_08665</name>
</gene>
<feature type="region of interest" description="Disordered" evidence="1">
    <location>
        <begin position="225"/>
        <end position="259"/>
    </location>
</feature>
<dbReference type="Gene3D" id="3.40.50.1000">
    <property type="entry name" value="HAD superfamily/HAD-like"/>
    <property type="match status" value="1"/>
</dbReference>
<sequence>MRLLLFDLDGTLIRSAGAGRRAMEQAWAAVFGRTVTLEPRWTAGRTDLAIFREMARRSGLEAEMERHRDRLVACYLEALERELARGAGEVLPGVVELLGWARASGWALALGTGNLEAGARRKLEPFDLNGYFPVGGFAEDGEDRRALLEAAVRRAAAQWGECARCVVVVGDTPLDVEAAHAAGYQAVAVATGPYGVEELAATGAEAVLPALAPRERAVRELERVAAQAAARGLEPEEAARGSSRRRTGGGEGPSACDGH</sequence>
<dbReference type="EC" id="3.-.-.-" evidence="2"/>
<dbReference type="Pfam" id="PF00702">
    <property type="entry name" value="Hydrolase"/>
    <property type="match status" value="1"/>
</dbReference>
<reference evidence="3" key="1">
    <citation type="submission" date="2023-12" db="EMBL/GenBank/DDBJ databases">
        <title>Novel isolates from deep terrestrial aquifers shed light on the physiology and ecology of the class Limnochordia.</title>
        <authorList>
            <person name="Karnachuk O.V."/>
            <person name="Lukina A.P."/>
            <person name="Avakyan M.R."/>
            <person name="Kadnikov V."/>
            <person name="Begmatov S."/>
            <person name="Beletsky A.V."/>
            <person name="Mardanov A.V."/>
            <person name="Ravin N.V."/>
        </authorList>
    </citation>
    <scope>NUCLEOTIDE SEQUENCE [LARGE SCALE GENOMIC DNA]</scope>
    <source>
        <strain evidence="3">LN</strain>
    </source>
</reference>
<dbReference type="Gene3D" id="1.10.150.240">
    <property type="entry name" value="Putative phosphatase, domain 2"/>
    <property type="match status" value="1"/>
</dbReference>
<dbReference type="Proteomes" id="UP001333102">
    <property type="component" value="Chromosome"/>
</dbReference>
<organism evidence="2 3">
    <name type="scientific">Geochorda subterranea</name>
    <dbReference type="NCBI Taxonomy" id="3109564"/>
    <lineage>
        <taxon>Bacteria</taxon>
        <taxon>Bacillati</taxon>
        <taxon>Bacillota</taxon>
        <taxon>Limnochordia</taxon>
        <taxon>Limnochordales</taxon>
        <taxon>Geochordaceae</taxon>
        <taxon>Geochorda</taxon>
    </lineage>
</organism>
<evidence type="ECO:0000313" key="3">
    <source>
        <dbReference type="Proteomes" id="UP001333102"/>
    </source>
</evidence>
<dbReference type="PANTHER" id="PTHR43434">
    <property type="entry name" value="PHOSPHOGLYCOLATE PHOSPHATASE"/>
    <property type="match status" value="1"/>
</dbReference>
<dbReference type="EMBL" id="CP141614">
    <property type="protein sequence ID" value="WRP13523.1"/>
    <property type="molecule type" value="Genomic_DNA"/>
</dbReference>
<evidence type="ECO:0000256" key="1">
    <source>
        <dbReference type="SAM" id="MobiDB-lite"/>
    </source>
</evidence>
<protein>
    <submittedName>
        <fullName evidence="2">HAD family hydrolase</fullName>
        <ecNumber evidence="2">3.-.-.-</ecNumber>
    </submittedName>
</protein>
<dbReference type="PANTHER" id="PTHR43434:SF1">
    <property type="entry name" value="PHOSPHOGLYCOLATE PHOSPHATASE"/>
    <property type="match status" value="1"/>
</dbReference>
<dbReference type="InterPro" id="IPR050155">
    <property type="entry name" value="HAD-like_hydrolase_sf"/>
</dbReference>
<dbReference type="GO" id="GO:0016787">
    <property type="term" value="F:hydrolase activity"/>
    <property type="evidence" value="ECO:0007669"/>
    <property type="project" value="UniProtKB-KW"/>
</dbReference>
<dbReference type="SUPFAM" id="SSF56784">
    <property type="entry name" value="HAD-like"/>
    <property type="match status" value="1"/>
</dbReference>
<dbReference type="InterPro" id="IPR023214">
    <property type="entry name" value="HAD_sf"/>
</dbReference>
<keyword evidence="2" id="KW-0378">Hydrolase</keyword>
<keyword evidence="3" id="KW-1185">Reference proteome</keyword>